<sequence>MAAIDNPFDKKMEIWDRHIPDDLSDATKYVHDTLDIALSAAQSVFGNNPPWEAVTAVYDRIITERDKGSRLRGDTAFNAQEPIQTIANSGPAEIY</sequence>
<name>A0A450WKS8_9GAMM</name>
<dbReference type="EMBL" id="CAADFK010000121">
    <property type="protein sequence ID" value="VFK17630.1"/>
    <property type="molecule type" value="Genomic_DNA"/>
</dbReference>
<accession>A0A450WKS8</accession>
<proteinExistence type="predicted"/>
<evidence type="ECO:0000313" key="1">
    <source>
        <dbReference type="EMBL" id="VFK17630.1"/>
    </source>
</evidence>
<reference evidence="1" key="1">
    <citation type="submission" date="2019-02" db="EMBL/GenBank/DDBJ databases">
        <authorList>
            <person name="Gruber-Vodicka R. H."/>
            <person name="Seah K. B. B."/>
        </authorList>
    </citation>
    <scope>NUCLEOTIDE SEQUENCE</scope>
    <source>
        <strain evidence="1">BECK_S313</strain>
    </source>
</reference>
<organism evidence="1">
    <name type="scientific">Candidatus Kentrum sp. LPFa</name>
    <dbReference type="NCBI Taxonomy" id="2126335"/>
    <lineage>
        <taxon>Bacteria</taxon>
        <taxon>Pseudomonadati</taxon>
        <taxon>Pseudomonadota</taxon>
        <taxon>Gammaproteobacteria</taxon>
        <taxon>Candidatus Kentrum</taxon>
    </lineage>
</organism>
<dbReference type="AlphaFoldDB" id="A0A450WKS8"/>
<gene>
    <name evidence="1" type="ORF">BECKLPF1236B_GA0070989_11217</name>
</gene>
<protein>
    <submittedName>
        <fullName evidence="1">Uncharacterized protein</fullName>
    </submittedName>
</protein>